<dbReference type="CDD" id="cd14953">
    <property type="entry name" value="NHL_like_1"/>
    <property type="match status" value="1"/>
</dbReference>
<dbReference type="AlphaFoldDB" id="A0A938BIQ1"/>
<evidence type="ECO:0000256" key="3">
    <source>
        <dbReference type="SAM" id="MobiDB-lite"/>
    </source>
</evidence>
<sequence length="396" mass="39044">VASPAVSWQALASGSATPDPVSVSQAGVVTATAAGTFSVKVSAGTLTDSVAVTALGPTGQGDCKLSFPPGVSTVAGSTETPQGQRPADGAGSLATFNDPTGLALDAAGNLYVADVGNSLVRKVDQDGIVSTFAGTVAGYDDGPIAAAQLRNPAGVALLADGTVFVADTYSHRIRRIGDGQIETFAGERVGYGGGFADGAGTAGLFSLPTGIAAASDGTLYIADKDNHAIRKITASGLVTTLAGTRSAGFAEGAGAAARFSKPTAVAVGASGNVYVADRDNHRIRKVAPDGTTTTFAGSGSAAFADGPAASAAFNRPTGLAFDGAGNLLVADASNKRIRQIAPDGTVTTVAGTGKDGSIDGALSSAQFRSPVGLAVGPDGLIYVADGTADRIRVIRR</sequence>
<dbReference type="PANTHER" id="PTHR13833">
    <property type="match status" value="1"/>
</dbReference>
<keyword evidence="1" id="KW-0677">Repeat</keyword>
<evidence type="ECO:0000256" key="2">
    <source>
        <dbReference type="PROSITE-ProRule" id="PRU00504"/>
    </source>
</evidence>
<dbReference type="InterPro" id="IPR001258">
    <property type="entry name" value="NHL_repeat"/>
</dbReference>
<name>A0A938BIQ1_9BACT</name>
<dbReference type="Proteomes" id="UP000703893">
    <property type="component" value="Unassembled WGS sequence"/>
</dbReference>
<protein>
    <submittedName>
        <fullName evidence="4">Uncharacterized protein</fullName>
    </submittedName>
</protein>
<feature type="repeat" description="NHL" evidence="2">
    <location>
        <begin position="96"/>
        <end position="126"/>
    </location>
</feature>
<evidence type="ECO:0000313" key="5">
    <source>
        <dbReference type="Proteomes" id="UP000703893"/>
    </source>
</evidence>
<dbReference type="Pfam" id="PF01436">
    <property type="entry name" value="NHL"/>
    <property type="match status" value="6"/>
</dbReference>
<dbReference type="PROSITE" id="PS51125">
    <property type="entry name" value="NHL"/>
    <property type="match status" value="4"/>
</dbReference>
<evidence type="ECO:0000256" key="1">
    <source>
        <dbReference type="ARBA" id="ARBA00022737"/>
    </source>
</evidence>
<accession>A0A938BIQ1</accession>
<dbReference type="SUPFAM" id="SSF101898">
    <property type="entry name" value="NHL repeat"/>
    <property type="match status" value="1"/>
</dbReference>
<feature type="compositionally biased region" description="Polar residues" evidence="3">
    <location>
        <begin position="74"/>
        <end position="83"/>
    </location>
</feature>
<evidence type="ECO:0000313" key="4">
    <source>
        <dbReference type="EMBL" id="MBM3274562.1"/>
    </source>
</evidence>
<feature type="repeat" description="NHL" evidence="2">
    <location>
        <begin position="193"/>
        <end position="235"/>
    </location>
</feature>
<gene>
    <name evidence="4" type="ORF">FJZ00_05390</name>
</gene>
<dbReference type="PANTHER" id="PTHR13833:SF71">
    <property type="entry name" value="NHL DOMAIN-CONTAINING PROTEIN"/>
    <property type="match status" value="1"/>
</dbReference>
<dbReference type="EMBL" id="VGJX01000251">
    <property type="protein sequence ID" value="MBM3274562.1"/>
    <property type="molecule type" value="Genomic_DNA"/>
</dbReference>
<comment type="caution">
    <text evidence="4">The sequence shown here is derived from an EMBL/GenBank/DDBJ whole genome shotgun (WGS) entry which is preliminary data.</text>
</comment>
<dbReference type="InterPro" id="IPR011042">
    <property type="entry name" value="6-blade_b-propeller_TolB-like"/>
</dbReference>
<feature type="repeat" description="NHL" evidence="2">
    <location>
        <begin position="259"/>
        <end position="289"/>
    </location>
</feature>
<reference evidence="4 5" key="1">
    <citation type="submission" date="2019-03" db="EMBL/GenBank/DDBJ databases">
        <title>Lake Tanganyika Metagenome-Assembled Genomes (MAGs).</title>
        <authorList>
            <person name="Tran P."/>
        </authorList>
    </citation>
    <scope>NUCLEOTIDE SEQUENCE [LARGE SCALE GENOMIC DNA]</scope>
    <source>
        <strain evidence="4">K_DeepCast_65m_m2_236</strain>
    </source>
</reference>
<proteinExistence type="predicted"/>
<dbReference type="Gene3D" id="2.120.10.30">
    <property type="entry name" value="TolB, C-terminal domain"/>
    <property type="match status" value="3"/>
</dbReference>
<feature type="repeat" description="NHL" evidence="2">
    <location>
        <begin position="313"/>
        <end position="343"/>
    </location>
</feature>
<organism evidence="4 5">
    <name type="scientific">Candidatus Tanganyikabacteria bacterium</name>
    <dbReference type="NCBI Taxonomy" id="2961651"/>
    <lineage>
        <taxon>Bacteria</taxon>
        <taxon>Bacillati</taxon>
        <taxon>Candidatus Sericytochromatia</taxon>
        <taxon>Candidatus Tanganyikabacteria</taxon>
    </lineage>
</organism>
<feature type="region of interest" description="Disordered" evidence="3">
    <location>
        <begin position="70"/>
        <end position="91"/>
    </location>
</feature>
<feature type="non-terminal residue" evidence="4">
    <location>
        <position position="1"/>
    </location>
</feature>